<keyword evidence="7" id="KW-1185">Reference proteome</keyword>
<dbReference type="Pfam" id="PF00550">
    <property type="entry name" value="PP-binding"/>
    <property type="match status" value="1"/>
</dbReference>
<evidence type="ECO:0000313" key="6">
    <source>
        <dbReference type="EMBL" id="VFQ44455.1"/>
    </source>
</evidence>
<dbReference type="GO" id="GO:0031177">
    <property type="term" value="F:phosphopantetheine binding"/>
    <property type="evidence" value="ECO:0007669"/>
    <property type="project" value="InterPro"/>
</dbReference>
<dbReference type="Proteomes" id="UP000507962">
    <property type="component" value="Unassembled WGS sequence"/>
</dbReference>
<evidence type="ECO:0000313" key="7">
    <source>
        <dbReference type="Proteomes" id="UP000507962"/>
    </source>
</evidence>
<dbReference type="AlphaFoldDB" id="A0A4U8YKP0"/>
<keyword evidence="1" id="KW-0596">Phosphopantetheine</keyword>
<evidence type="ECO:0000256" key="3">
    <source>
        <dbReference type="ARBA" id="ARBA00022679"/>
    </source>
</evidence>
<dbReference type="SUPFAM" id="SSF53335">
    <property type="entry name" value="S-adenosyl-L-methionine-dependent methyltransferases"/>
    <property type="match status" value="1"/>
</dbReference>
<protein>
    <submittedName>
        <fullName evidence="6">S-adenosyl-l-methionine-dependent methyltransferase</fullName>
    </submittedName>
</protein>
<dbReference type="Gene3D" id="1.10.1200.10">
    <property type="entry name" value="ACP-like"/>
    <property type="match status" value="1"/>
</dbReference>
<dbReference type="PANTHER" id="PTHR44068:SF11">
    <property type="entry name" value="GERANYL DIPHOSPHATE 2-C-METHYLTRANSFERASE"/>
    <property type="match status" value="1"/>
</dbReference>
<feature type="compositionally biased region" description="Acidic residues" evidence="4">
    <location>
        <begin position="416"/>
        <end position="428"/>
    </location>
</feature>
<proteinExistence type="predicted"/>
<dbReference type="CDD" id="cd02440">
    <property type="entry name" value="AdoMet_MTases"/>
    <property type="match status" value="1"/>
</dbReference>
<name>A0A4U8YKP0_9BACT</name>
<keyword evidence="3 6" id="KW-0808">Transferase</keyword>
<dbReference type="PANTHER" id="PTHR44068">
    <property type="entry name" value="ZGC:194242"/>
    <property type="match status" value="1"/>
</dbReference>
<dbReference type="InterPro" id="IPR020806">
    <property type="entry name" value="PKS_PP-bd"/>
</dbReference>
<dbReference type="InterPro" id="IPR009081">
    <property type="entry name" value="PP-bd_ACP"/>
</dbReference>
<evidence type="ECO:0000259" key="5">
    <source>
        <dbReference type="PROSITE" id="PS50075"/>
    </source>
</evidence>
<gene>
    <name evidence="6" type="ORF">MSL71_21040</name>
</gene>
<dbReference type="SUPFAM" id="SSF47336">
    <property type="entry name" value="ACP-like"/>
    <property type="match status" value="1"/>
</dbReference>
<dbReference type="Pfam" id="PF08241">
    <property type="entry name" value="Methyltransf_11"/>
    <property type="match status" value="1"/>
</dbReference>
<keyword evidence="2" id="KW-0597">Phosphoprotein</keyword>
<dbReference type="InterPro" id="IPR013216">
    <property type="entry name" value="Methyltransf_11"/>
</dbReference>
<keyword evidence="6" id="KW-0489">Methyltransferase</keyword>
<evidence type="ECO:0000256" key="4">
    <source>
        <dbReference type="SAM" id="MobiDB-lite"/>
    </source>
</evidence>
<dbReference type="InterPro" id="IPR050447">
    <property type="entry name" value="Erg6_SMT_methyltransf"/>
</dbReference>
<dbReference type="InterPro" id="IPR029063">
    <property type="entry name" value="SAM-dependent_MTases_sf"/>
</dbReference>
<reference evidence="6 7" key="1">
    <citation type="submission" date="2019-03" db="EMBL/GenBank/DDBJ databases">
        <authorList>
            <person name="Nijsse B."/>
        </authorList>
    </citation>
    <scope>NUCLEOTIDE SEQUENCE [LARGE SCALE GENOMIC DNA]</scope>
    <source>
        <strain evidence="6">Desulfoluna butyratoxydans MSL71</strain>
    </source>
</reference>
<dbReference type="EMBL" id="CAADHO010000003">
    <property type="protein sequence ID" value="VFQ44455.1"/>
    <property type="molecule type" value="Genomic_DNA"/>
</dbReference>
<dbReference type="Gene3D" id="3.40.50.150">
    <property type="entry name" value="Vaccinia Virus protein VP39"/>
    <property type="match status" value="1"/>
</dbReference>
<feature type="region of interest" description="Disordered" evidence="4">
    <location>
        <begin position="395"/>
        <end position="428"/>
    </location>
</feature>
<dbReference type="PROSITE" id="PS50075">
    <property type="entry name" value="CARRIER"/>
    <property type="match status" value="1"/>
</dbReference>
<dbReference type="InterPro" id="IPR036736">
    <property type="entry name" value="ACP-like_sf"/>
</dbReference>
<dbReference type="RefSeq" id="WP_180139972.1">
    <property type="nucleotide sequence ID" value="NZ_CAADHO010000003.1"/>
</dbReference>
<organism evidence="6 7">
    <name type="scientific">Desulfoluna butyratoxydans</name>
    <dbReference type="NCBI Taxonomy" id="231438"/>
    <lineage>
        <taxon>Bacteria</taxon>
        <taxon>Pseudomonadati</taxon>
        <taxon>Thermodesulfobacteriota</taxon>
        <taxon>Desulfobacteria</taxon>
        <taxon>Desulfobacterales</taxon>
        <taxon>Desulfolunaceae</taxon>
        <taxon>Desulfoluna</taxon>
    </lineage>
</organism>
<dbReference type="SMART" id="SM00823">
    <property type="entry name" value="PKS_PP"/>
    <property type="match status" value="1"/>
</dbReference>
<dbReference type="GO" id="GO:0032259">
    <property type="term" value="P:methylation"/>
    <property type="evidence" value="ECO:0007669"/>
    <property type="project" value="UniProtKB-KW"/>
</dbReference>
<evidence type="ECO:0000256" key="2">
    <source>
        <dbReference type="ARBA" id="ARBA00022553"/>
    </source>
</evidence>
<dbReference type="GO" id="GO:0008757">
    <property type="term" value="F:S-adenosylmethionine-dependent methyltransferase activity"/>
    <property type="evidence" value="ECO:0007669"/>
    <property type="project" value="InterPro"/>
</dbReference>
<evidence type="ECO:0000256" key="1">
    <source>
        <dbReference type="ARBA" id="ARBA00022450"/>
    </source>
</evidence>
<feature type="domain" description="Carrier" evidence="5">
    <location>
        <begin position="313"/>
        <end position="390"/>
    </location>
</feature>
<sequence>MNCLRSYKIKDFSTNVEGEVNRLRSQVDLFWQKEVRAYRRFGLKDGMRVLECGSGPGHVIENLLKAFPGCRATAVEIDPYLVAILKERLDGRCDISEQSIMELGFASGSFDFVITRLVLEHLPDPLGAVREVHRVLKPGGRAVFVDNDFAMHLRTHPEIPELSDLYDAYCRLRVDEGGNPLIGRELPSLLRKGGFTDVDLEVVCAHSTVTGDDMFLKSEGVGIPSQLVKEGYLPSGLLDRLAVKWHRVLRHEHHSIFRQLFVSGGEKRASGSRGIPRLHGEAGSENRLGREGQGIAAGRGLGPHQVMAAQPHERLALLKAYLVTRVADALGASPESLEGGMRVSDLGFDSLMAVEVMDEVESQWGVCLSLMDFFEGQSLDDITVTLHGRLFQEAPKEPDEALAEEPQAVPSAVTGPDDDVTEWEEGEI</sequence>
<accession>A0A4U8YKP0</accession>